<organism evidence="5 6">
    <name type="scientific">Thermoactinomyces mirandus</name>
    <dbReference type="NCBI Taxonomy" id="2756294"/>
    <lineage>
        <taxon>Bacteria</taxon>
        <taxon>Bacillati</taxon>
        <taxon>Bacillota</taxon>
        <taxon>Bacilli</taxon>
        <taxon>Bacillales</taxon>
        <taxon>Thermoactinomycetaceae</taxon>
        <taxon>Thermoactinomyces</taxon>
    </lineage>
</organism>
<dbReference type="AlphaFoldDB" id="A0A7W1XT64"/>
<dbReference type="Proteomes" id="UP000538292">
    <property type="component" value="Unassembled WGS sequence"/>
</dbReference>
<keyword evidence="1" id="KW-0813">Transport</keyword>
<dbReference type="PANTHER" id="PTHR42939:SF2">
    <property type="entry name" value="ABC-TYPE TRANSPORTER ATP-BINDING PROTEIN ECSA"/>
    <property type="match status" value="1"/>
</dbReference>
<dbReference type="CDD" id="cd03230">
    <property type="entry name" value="ABC_DR_subfamily_A"/>
    <property type="match status" value="1"/>
</dbReference>
<dbReference type="Gene3D" id="3.40.50.300">
    <property type="entry name" value="P-loop containing nucleotide triphosphate hydrolases"/>
    <property type="match status" value="1"/>
</dbReference>
<sequence>MLSIQQLYGGYSRQFPVIKNIDFSVSPGEIVGLIGLNGAGKSTTLKNILGLITPFSGTVSIDGKTLTEDPETFRNQLAYIPETPLFYEELTLWEHLELTASAYRMPPDLLQERAQSLLTRFRMQKVKNWFPDTFSKGMQQKIMILCAFLVKPRFLIIDEPFVGLDLLATQSLLELLQSGKKEGMGILMSTHILGMAEKYCDRFVLIHEGQMRLKGTLAEMNQQAGTQNKSLDELFMIAIEGKQS</sequence>
<keyword evidence="2" id="KW-0547">Nucleotide-binding</keyword>
<name>A0A7W1XT64_9BACL</name>
<accession>A0A7W1XT64</accession>
<dbReference type="InterPro" id="IPR017871">
    <property type="entry name" value="ABC_transporter-like_CS"/>
</dbReference>
<comment type="caution">
    <text evidence="5">The sequence shown here is derived from an EMBL/GenBank/DDBJ whole genome shotgun (WGS) entry which is preliminary data.</text>
</comment>
<dbReference type="InterPro" id="IPR027417">
    <property type="entry name" value="P-loop_NTPase"/>
</dbReference>
<dbReference type="SUPFAM" id="SSF52540">
    <property type="entry name" value="P-loop containing nucleoside triphosphate hydrolases"/>
    <property type="match status" value="1"/>
</dbReference>
<dbReference type="InterPro" id="IPR003439">
    <property type="entry name" value="ABC_transporter-like_ATP-bd"/>
</dbReference>
<dbReference type="InterPro" id="IPR051782">
    <property type="entry name" value="ABC_Transporter_VariousFunc"/>
</dbReference>
<evidence type="ECO:0000313" key="5">
    <source>
        <dbReference type="EMBL" id="MBA4602711.1"/>
    </source>
</evidence>
<dbReference type="SMART" id="SM00382">
    <property type="entry name" value="AAA"/>
    <property type="match status" value="1"/>
</dbReference>
<dbReference type="PANTHER" id="PTHR42939">
    <property type="entry name" value="ABC TRANSPORTER ATP-BINDING PROTEIN ALBC-RELATED"/>
    <property type="match status" value="1"/>
</dbReference>
<dbReference type="EMBL" id="JACEOL010000033">
    <property type="protein sequence ID" value="MBA4602711.1"/>
    <property type="molecule type" value="Genomic_DNA"/>
</dbReference>
<reference evidence="5 6" key="1">
    <citation type="submission" date="2020-07" db="EMBL/GenBank/DDBJ databases">
        <title>Thermoactinomyces phylogeny.</title>
        <authorList>
            <person name="Dunlap C."/>
        </authorList>
    </citation>
    <scope>NUCLEOTIDE SEQUENCE [LARGE SCALE GENOMIC DNA]</scope>
    <source>
        <strain evidence="5 6">AMNI-1</strain>
    </source>
</reference>
<dbReference type="GO" id="GO:0005524">
    <property type="term" value="F:ATP binding"/>
    <property type="evidence" value="ECO:0007669"/>
    <property type="project" value="UniProtKB-KW"/>
</dbReference>
<evidence type="ECO:0000313" key="6">
    <source>
        <dbReference type="Proteomes" id="UP000538292"/>
    </source>
</evidence>
<evidence type="ECO:0000256" key="1">
    <source>
        <dbReference type="ARBA" id="ARBA00022448"/>
    </source>
</evidence>
<dbReference type="PROSITE" id="PS00211">
    <property type="entry name" value="ABC_TRANSPORTER_1"/>
    <property type="match status" value="1"/>
</dbReference>
<proteinExistence type="predicted"/>
<dbReference type="Pfam" id="PF00005">
    <property type="entry name" value="ABC_tran"/>
    <property type="match status" value="1"/>
</dbReference>
<dbReference type="PROSITE" id="PS50893">
    <property type="entry name" value="ABC_TRANSPORTER_2"/>
    <property type="match status" value="1"/>
</dbReference>
<evidence type="ECO:0000256" key="2">
    <source>
        <dbReference type="ARBA" id="ARBA00022741"/>
    </source>
</evidence>
<keyword evidence="6" id="KW-1185">Reference proteome</keyword>
<gene>
    <name evidence="5" type="ORF">H2C83_10380</name>
</gene>
<feature type="domain" description="ABC transporter" evidence="4">
    <location>
        <begin position="2"/>
        <end position="233"/>
    </location>
</feature>
<evidence type="ECO:0000259" key="4">
    <source>
        <dbReference type="PROSITE" id="PS50893"/>
    </source>
</evidence>
<dbReference type="RefSeq" id="WP_181740521.1">
    <property type="nucleotide sequence ID" value="NZ_JACEOL010000033.1"/>
</dbReference>
<dbReference type="GO" id="GO:0016887">
    <property type="term" value="F:ATP hydrolysis activity"/>
    <property type="evidence" value="ECO:0007669"/>
    <property type="project" value="InterPro"/>
</dbReference>
<dbReference type="InterPro" id="IPR003593">
    <property type="entry name" value="AAA+_ATPase"/>
</dbReference>
<protein>
    <submittedName>
        <fullName evidence="5">ABC transporter ATP-binding protein</fullName>
    </submittedName>
</protein>
<keyword evidence="3 5" id="KW-0067">ATP-binding</keyword>
<evidence type="ECO:0000256" key="3">
    <source>
        <dbReference type="ARBA" id="ARBA00022840"/>
    </source>
</evidence>